<dbReference type="Pfam" id="PF00376">
    <property type="entry name" value="MerR"/>
    <property type="match status" value="1"/>
</dbReference>
<comment type="caution">
    <text evidence="3">The sequence shown here is derived from an EMBL/GenBank/DDBJ whole genome shotgun (WGS) entry which is preliminary data.</text>
</comment>
<protein>
    <submittedName>
        <fullName evidence="3">GyrI protein</fullName>
    </submittedName>
</protein>
<dbReference type="SMART" id="SM00871">
    <property type="entry name" value="AraC_E_bind"/>
    <property type="match status" value="1"/>
</dbReference>
<dbReference type="CDD" id="cd01107">
    <property type="entry name" value="HTH_BmrR"/>
    <property type="match status" value="1"/>
</dbReference>
<dbReference type="SUPFAM" id="SSF46955">
    <property type="entry name" value="Putative DNA-binding domain"/>
    <property type="match status" value="1"/>
</dbReference>
<name>A0A0A0BRG6_9CELL</name>
<dbReference type="Gene3D" id="3.20.80.10">
    <property type="entry name" value="Regulatory factor, effector binding domain"/>
    <property type="match status" value="1"/>
</dbReference>
<dbReference type="InterPro" id="IPR009061">
    <property type="entry name" value="DNA-bd_dom_put_sf"/>
</dbReference>
<dbReference type="SUPFAM" id="SSF55136">
    <property type="entry name" value="Probable bacterial effector-binding domain"/>
    <property type="match status" value="1"/>
</dbReference>
<feature type="domain" description="HTH merR-type" evidence="2">
    <location>
        <begin position="8"/>
        <end position="78"/>
    </location>
</feature>
<dbReference type="InterPro" id="IPR011256">
    <property type="entry name" value="Reg_factor_effector_dom_sf"/>
</dbReference>
<dbReference type="RefSeq" id="WP_043606844.1">
    <property type="nucleotide sequence ID" value="NZ_AXCY01000046.1"/>
</dbReference>
<reference evidence="3 4" key="1">
    <citation type="submission" date="2013-08" db="EMBL/GenBank/DDBJ databases">
        <title>Genome sequencing of Cellulomonas carbonis T26.</title>
        <authorList>
            <person name="Chen F."/>
            <person name="Li Y."/>
            <person name="Wang G."/>
        </authorList>
    </citation>
    <scope>NUCLEOTIDE SEQUENCE [LARGE SCALE GENOMIC DNA]</scope>
    <source>
        <strain evidence="3 4">T26</strain>
    </source>
</reference>
<accession>A0A0A0BRG6</accession>
<dbReference type="InterPro" id="IPR000551">
    <property type="entry name" value="MerR-type_HTH_dom"/>
</dbReference>
<dbReference type="AlphaFoldDB" id="A0A0A0BRG6"/>
<proteinExistence type="predicted"/>
<dbReference type="PROSITE" id="PS00552">
    <property type="entry name" value="HTH_MERR_1"/>
    <property type="match status" value="1"/>
</dbReference>
<dbReference type="PANTHER" id="PTHR30204:SF97">
    <property type="entry name" value="MERR FAMILY REGULATORY PROTEIN"/>
    <property type="match status" value="1"/>
</dbReference>
<dbReference type="Proteomes" id="UP000029839">
    <property type="component" value="Unassembled WGS sequence"/>
</dbReference>
<evidence type="ECO:0000259" key="2">
    <source>
        <dbReference type="PROSITE" id="PS50937"/>
    </source>
</evidence>
<evidence type="ECO:0000256" key="1">
    <source>
        <dbReference type="ARBA" id="ARBA00023125"/>
    </source>
</evidence>
<keyword evidence="1" id="KW-0238">DNA-binding</keyword>
<dbReference type="PANTHER" id="PTHR30204">
    <property type="entry name" value="REDOX-CYCLING DRUG-SENSING TRANSCRIPTIONAL ACTIVATOR SOXR"/>
    <property type="match status" value="1"/>
</dbReference>
<dbReference type="Pfam" id="PF06445">
    <property type="entry name" value="GyrI-like"/>
    <property type="match status" value="1"/>
</dbReference>
<evidence type="ECO:0000313" key="3">
    <source>
        <dbReference type="EMBL" id="KGM10550.1"/>
    </source>
</evidence>
<dbReference type="InterPro" id="IPR010499">
    <property type="entry name" value="AraC_E-bd"/>
</dbReference>
<dbReference type="PROSITE" id="PS50937">
    <property type="entry name" value="HTH_MERR_2"/>
    <property type="match status" value="1"/>
</dbReference>
<gene>
    <name evidence="3" type="ORF">N868_13465</name>
</gene>
<keyword evidence="4" id="KW-1185">Reference proteome</keyword>
<sequence length="281" mass="30319">MPSSGARLLTIGEFSRLSRISVRMLRHYDEHGVLHPTQTDPWTGYRRYSVDLLRTAARVVELRDVGLPVAELARCAAALDDRALLAAVLKGRRGDLETEADAVAARLRKVDHLIAQLEEPMSTTTPPVEVALRTFAPRTVASLRDVIPEYRAEGQLWGRLMAALPGVGAVPAPDGVSAAVFHDADVVEHDADVEVRLDVVAPFEGSDDVRCVELPGTTVACGRLHGPYEGMPAAAEAIGRWVAENGYRVDGPMFDVYVVGPMEAPDPAAWVTDVCVPVARG</sequence>
<organism evidence="3 4">
    <name type="scientific">Cellulomonas carbonis T26</name>
    <dbReference type="NCBI Taxonomy" id="947969"/>
    <lineage>
        <taxon>Bacteria</taxon>
        <taxon>Bacillati</taxon>
        <taxon>Actinomycetota</taxon>
        <taxon>Actinomycetes</taxon>
        <taxon>Micrococcales</taxon>
        <taxon>Cellulomonadaceae</taxon>
        <taxon>Cellulomonas</taxon>
    </lineage>
</organism>
<reference evidence="3 4" key="2">
    <citation type="journal article" date="2015" name="Stand. Genomic Sci.">
        <title>Draft genome sequence of Cellulomonas carbonis T26(T) and comparative analysis of six Cellulomonas genomes.</title>
        <authorList>
            <person name="Zhuang W."/>
            <person name="Zhang S."/>
            <person name="Xia X."/>
            <person name="Wang G."/>
        </authorList>
    </citation>
    <scope>NUCLEOTIDE SEQUENCE [LARGE SCALE GENOMIC DNA]</scope>
    <source>
        <strain evidence="3 4">T26</strain>
    </source>
</reference>
<dbReference type="GO" id="GO:0003700">
    <property type="term" value="F:DNA-binding transcription factor activity"/>
    <property type="evidence" value="ECO:0007669"/>
    <property type="project" value="InterPro"/>
</dbReference>
<dbReference type="EMBL" id="AXCY01000046">
    <property type="protein sequence ID" value="KGM10550.1"/>
    <property type="molecule type" value="Genomic_DNA"/>
</dbReference>
<dbReference type="InterPro" id="IPR047057">
    <property type="entry name" value="MerR_fam"/>
</dbReference>
<evidence type="ECO:0000313" key="4">
    <source>
        <dbReference type="Proteomes" id="UP000029839"/>
    </source>
</evidence>
<dbReference type="OrthoDB" id="7849865at2"/>
<dbReference type="SMART" id="SM00422">
    <property type="entry name" value="HTH_MERR"/>
    <property type="match status" value="1"/>
</dbReference>
<dbReference type="GO" id="GO:0003677">
    <property type="term" value="F:DNA binding"/>
    <property type="evidence" value="ECO:0007669"/>
    <property type="project" value="UniProtKB-KW"/>
</dbReference>
<dbReference type="Gene3D" id="1.10.1660.10">
    <property type="match status" value="1"/>
</dbReference>
<dbReference type="InterPro" id="IPR029442">
    <property type="entry name" value="GyrI-like"/>
</dbReference>